<dbReference type="RefSeq" id="XP_037197918.1">
    <property type="nucleotide sequence ID" value="XM_037331585.1"/>
</dbReference>
<name>A0A8H6B4C7_9HELO</name>
<accession>A0A8H6B4C7</accession>
<dbReference type="Proteomes" id="UP000531561">
    <property type="component" value="Unassembled WGS sequence"/>
</dbReference>
<sequence>MSAFQARRLSRQIFSEKVNIWKHPQKNLHLLSLASKPGVVCPDGFSLTLYSSPSLFSGQPLIINSHTC</sequence>
<protein>
    <submittedName>
        <fullName evidence="1">Uncharacterized protein</fullName>
    </submittedName>
</protein>
<dbReference type="GeneID" id="59255277"/>
<dbReference type="AlphaFoldDB" id="A0A8H6B4C7"/>
<gene>
    <name evidence="1" type="ORF">Bfra_001147</name>
</gene>
<keyword evidence="2" id="KW-1185">Reference proteome</keyword>
<evidence type="ECO:0000313" key="2">
    <source>
        <dbReference type="Proteomes" id="UP000531561"/>
    </source>
</evidence>
<reference evidence="1 2" key="1">
    <citation type="journal article" date="2020" name="Phytopathology">
        <title>A high-quality genome resource of Botrytis fragariae, a new and rapidly spreading fungal pathogen causing strawberry gray mold in the U.S.A.</title>
        <authorList>
            <person name="Wu Y."/>
            <person name="Saski C.A."/>
            <person name="Schnabel G."/>
            <person name="Xiao S."/>
            <person name="Hu M."/>
        </authorList>
    </citation>
    <scope>NUCLEOTIDE SEQUENCE [LARGE SCALE GENOMIC DNA]</scope>
    <source>
        <strain evidence="1 2">BVB16</strain>
    </source>
</reference>
<dbReference type="EMBL" id="JABFCT010000002">
    <property type="protein sequence ID" value="KAF5878974.1"/>
    <property type="molecule type" value="Genomic_DNA"/>
</dbReference>
<proteinExistence type="predicted"/>
<comment type="caution">
    <text evidence="1">The sequence shown here is derived from an EMBL/GenBank/DDBJ whole genome shotgun (WGS) entry which is preliminary data.</text>
</comment>
<evidence type="ECO:0000313" key="1">
    <source>
        <dbReference type="EMBL" id="KAF5878974.1"/>
    </source>
</evidence>
<organism evidence="1 2">
    <name type="scientific">Botrytis fragariae</name>
    <dbReference type="NCBI Taxonomy" id="1964551"/>
    <lineage>
        <taxon>Eukaryota</taxon>
        <taxon>Fungi</taxon>
        <taxon>Dikarya</taxon>
        <taxon>Ascomycota</taxon>
        <taxon>Pezizomycotina</taxon>
        <taxon>Leotiomycetes</taxon>
        <taxon>Helotiales</taxon>
        <taxon>Sclerotiniaceae</taxon>
        <taxon>Botrytis</taxon>
    </lineage>
</organism>